<dbReference type="NCBIfam" id="TIGR01994">
    <property type="entry name" value="SUF_scaf_2"/>
    <property type="match status" value="1"/>
</dbReference>
<protein>
    <submittedName>
        <fullName evidence="2">Zinc-dependent sulfurtransferase SufU</fullName>
        <ecNumber evidence="2">2.-.-.-</ecNumber>
    </submittedName>
</protein>
<dbReference type="CDD" id="cd06664">
    <property type="entry name" value="IscU_like"/>
    <property type="match status" value="1"/>
</dbReference>
<dbReference type="InterPro" id="IPR002871">
    <property type="entry name" value="NIF_FeS_clus_asmbl_NifU_N"/>
</dbReference>
<name>A0A645FIS2_9ZZZZ</name>
<dbReference type="Pfam" id="PF01592">
    <property type="entry name" value="NifU_N"/>
    <property type="match status" value="1"/>
</dbReference>
<dbReference type="AlphaFoldDB" id="A0A645FIS2"/>
<reference evidence="2" key="1">
    <citation type="submission" date="2019-08" db="EMBL/GenBank/DDBJ databases">
        <authorList>
            <person name="Kucharzyk K."/>
            <person name="Murdoch R.W."/>
            <person name="Higgins S."/>
            <person name="Loffler F."/>
        </authorList>
    </citation>
    <scope>NUCLEOTIDE SEQUENCE</scope>
</reference>
<dbReference type="GO" id="GO:0016226">
    <property type="term" value="P:iron-sulfur cluster assembly"/>
    <property type="evidence" value="ECO:0007669"/>
    <property type="project" value="InterPro"/>
</dbReference>
<dbReference type="GO" id="GO:0005506">
    <property type="term" value="F:iron ion binding"/>
    <property type="evidence" value="ECO:0007669"/>
    <property type="project" value="InterPro"/>
</dbReference>
<dbReference type="EC" id="2.-.-.-" evidence="2"/>
<dbReference type="GO" id="GO:0016740">
    <property type="term" value="F:transferase activity"/>
    <property type="evidence" value="ECO:0007669"/>
    <property type="project" value="UniProtKB-KW"/>
</dbReference>
<dbReference type="GO" id="GO:0051536">
    <property type="term" value="F:iron-sulfur cluster binding"/>
    <property type="evidence" value="ECO:0007669"/>
    <property type="project" value="InterPro"/>
</dbReference>
<dbReference type="SUPFAM" id="SSF82649">
    <property type="entry name" value="SufE/NifU"/>
    <property type="match status" value="1"/>
</dbReference>
<comment type="caution">
    <text evidence="2">The sequence shown here is derived from an EMBL/GenBank/DDBJ whole genome shotgun (WGS) entry which is preliminary data.</text>
</comment>
<dbReference type="PANTHER" id="PTHR10093">
    <property type="entry name" value="IRON-SULFUR CLUSTER ASSEMBLY ENZYME NIFU HOMOLOG"/>
    <property type="match status" value="1"/>
</dbReference>
<evidence type="ECO:0000313" key="2">
    <source>
        <dbReference type="EMBL" id="MPN14257.1"/>
    </source>
</evidence>
<sequence length="147" mass="16203">MDVNQLYTDIILEYNNDKTNKREISCPTISEHGHNANCGDDIKLQVVLKEGVIADIAYTGNGCAISQASTAMLIELLGGKTVEEAMRLTRLFLDMILGKVNDEGQLEELEAAAYLKNIAKMPVRVKCAVLAWHTLAIALEKELAKKK</sequence>
<evidence type="ECO:0000259" key="1">
    <source>
        <dbReference type="Pfam" id="PF01592"/>
    </source>
</evidence>
<accession>A0A645FIS2</accession>
<proteinExistence type="predicted"/>
<dbReference type="EMBL" id="VSSQ01060858">
    <property type="protein sequence ID" value="MPN14257.1"/>
    <property type="molecule type" value="Genomic_DNA"/>
</dbReference>
<feature type="domain" description="NIF system FeS cluster assembly NifU N-terminal" evidence="1">
    <location>
        <begin position="7"/>
        <end position="99"/>
    </location>
</feature>
<organism evidence="2">
    <name type="scientific">bioreactor metagenome</name>
    <dbReference type="NCBI Taxonomy" id="1076179"/>
    <lineage>
        <taxon>unclassified sequences</taxon>
        <taxon>metagenomes</taxon>
        <taxon>ecological metagenomes</taxon>
    </lineage>
</organism>
<dbReference type="Gene3D" id="3.90.1010.10">
    <property type="match status" value="1"/>
</dbReference>
<gene>
    <name evidence="2" type="primary">sufU_6</name>
    <name evidence="2" type="ORF">SDC9_161583</name>
</gene>
<keyword evidence="2" id="KW-0808">Transferase</keyword>